<dbReference type="PRINTS" id="PR00509">
    <property type="entry name" value="PGMPMM"/>
</dbReference>
<feature type="domain" description="Alpha-D-phosphohexomutase alpha/beta/alpha" evidence="10">
    <location>
        <begin position="173"/>
        <end position="256"/>
    </location>
</feature>
<sequence>MTRPAPHRFAPSILREYDIRGIVGDTLHPANALAVGRAFATLVTRTGGTRIAVGRDGRTHSTALQDALVTGLTAAGCDVVRIGVGPTPMLYFAEAVLSVDAAVMVTGSHNPPSHNGFKLVLAHRPFFADRITDLGALAAAGDWTDAPSPGQVSDLDIATRYVDRLLDGPNLPPLRIGWDAGNGAAGAIVEQLTARLPGEHHLLFTAIDGSFPNHHPDPTIDANLADLRALVLREQLDIGIAFDGDGDRIGVIDHRGRTLPADRLLAILAEPLLAAHPGATVIGDVKMSQTLFDRIAELGGTPVMGRAGHAPMKDAMRDTGALLAGEQSGHIFFADDYLGYDDALYAALRLIRTLAGKRLADLADALPARTATPELRFASSENRKFAVVAEVAARLANSGATVDTTDGVRVATPDGWWLLRASNTQDLLVARAESYDQSGCDRLVAALNAQLALSNAAPAT</sequence>
<dbReference type="Pfam" id="PF00408">
    <property type="entry name" value="PGM_PMM_IV"/>
    <property type="match status" value="1"/>
</dbReference>
<proteinExistence type="inferred from homology"/>
<organism evidence="12 13">
    <name type="scientific">Sphingomonas arantia</name>
    <dbReference type="NCBI Taxonomy" id="1460676"/>
    <lineage>
        <taxon>Bacteria</taxon>
        <taxon>Pseudomonadati</taxon>
        <taxon>Pseudomonadota</taxon>
        <taxon>Alphaproteobacteria</taxon>
        <taxon>Sphingomonadales</taxon>
        <taxon>Sphingomonadaceae</taxon>
        <taxon>Sphingomonas</taxon>
    </lineage>
</organism>
<dbReference type="Proteomes" id="UP001597400">
    <property type="component" value="Unassembled WGS sequence"/>
</dbReference>
<keyword evidence="5 7" id="KW-0460">Magnesium</keyword>
<evidence type="ECO:0000259" key="9">
    <source>
        <dbReference type="Pfam" id="PF02878"/>
    </source>
</evidence>
<dbReference type="CDD" id="cd03089">
    <property type="entry name" value="PMM_PGM"/>
    <property type="match status" value="1"/>
</dbReference>
<keyword evidence="4 7" id="KW-0479">Metal-binding</keyword>
<evidence type="ECO:0000256" key="3">
    <source>
        <dbReference type="ARBA" id="ARBA00022553"/>
    </source>
</evidence>
<dbReference type="RefSeq" id="WP_380928202.1">
    <property type="nucleotide sequence ID" value="NZ_JBHUGS010000001.1"/>
</dbReference>
<feature type="domain" description="Alpha-D-phosphohexomutase alpha/beta/alpha" evidence="9">
    <location>
        <begin position="14"/>
        <end position="123"/>
    </location>
</feature>
<evidence type="ECO:0000259" key="10">
    <source>
        <dbReference type="Pfam" id="PF02879"/>
    </source>
</evidence>
<keyword evidence="13" id="KW-1185">Reference proteome</keyword>
<dbReference type="InterPro" id="IPR005844">
    <property type="entry name" value="A-D-PHexomutase_a/b/a-I"/>
</dbReference>
<dbReference type="Pfam" id="PF02878">
    <property type="entry name" value="PGM_PMM_I"/>
    <property type="match status" value="1"/>
</dbReference>
<dbReference type="Gene3D" id="3.30.310.50">
    <property type="entry name" value="Alpha-D-phosphohexomutase, C-terminal domain"/>
    <property type="match status" value="1"/>
</dbReference>
<dbReference type="InterPro" id="IPR005843">
    <property type="entry name" value="A-D-PHexomutase_C"/>
</dbReference>
<dbReference type="PANTHER" id="PTHR43771:SF2">
    <property type="entry name" value="PHOSPHOMANNOMUTASE_PHOSPHOGLUCOMUTASE"/>
    <property type="match status" value="1"/>
</dbReference>
<evidence type="ECO:0000256" key="2">
    <source>
        <dbReference type="ARBA" id="ARBA00010231"/>
    </source>
</evidence>
<evidence type="ECO:0000313" key="13">
    <source>
        <dbReference type="Proteomes" id="UP001597400"/>
    </source>
</evidence>
<reference evidence="13" key="1">
    <citation type="journal article" date="2019" name="Int. J. Syst. Evol. Microbiol.">
        <title>The Global Catalogue of Microorganisms (GCM) 10K type strain sequencing project: providing services to taxonomists for standard genome sequencing and annotation.</title>
        <authorList>
            <consortium name="The Broad Institute Genomics Platform"/>
            <consortium name="The Broad Institute Genome Sequencing Center for Infectious Disease"/>
            <person name="Wu L."/>
            <person name="Ma J."/>
        </authorList>
    </citation>
    <scope>NUCLEOTIDE SEQUENCE [LARGE SCALE GENOMIC DNA]</scope>
    <source>
        <strain evidence="13">CGMCC 1.12702</strain>
    </source>
</reference>
<dbReference type="PANTHER" id="PTHR43771">
    <property type="entry name" value="PHOSPHOMANNOMUTASE"/>
    <property type="match status" value="1"/>
</dbReference>
<keyword evidence="3" id="KW-0597">Phosphoprotein</keyword>
<comment type="similarity">
    <text evidence="2 7">Belongs to the phosphohexose mutase family.</text>
</comment>
<evidence type="ECO:0000256" key="1">
    <source>
        <dbReference type="ARBA" id="ARBA00001946"/>
    </source>
</evidence>
<evidence type="ECO:0000259" key="8">
    <source>
        <dbReference type="Pfam" id="PF00408"/>
    </source>
</evidence>
<evidence type="ECO:0000256" key="7">
    <source>
        <dbReference type="RuleBase" id="RU004326"/>
    </source>
</evidence>
<name>A0ABW4TWE1_9SPHN</name>
<dbReference type="Pfam" id="PF02880">
    <property type="entry name" value="PGM_PMM_III"/>
    <property type="match status" value="1"/>
</dbReference>
<evidence type="ECO:0000259" key="11">
    <source>
        <dbReference type="Pfam" id="PF02880"/>
    </source>
</evidence>
<dbReference type="EMBL" id="JBHUGS010000001">
    <property type="protein sequence ID" value="MFD1949538.1"/>
    <property type="molecule type" value="Genomic_DNA"/>
</dbReference>
<evidence type="ECO:0000256" key="6">
    <source>
        <dbReference type="ARBA" id="ARBA00023235"/>
    </source>
</evidence>
<feature type="domain" description="Alpha-D-phosphohexomutase C-terminal" evidence="8">
    <location>
        <begin position="377"/>
        <end position="447"/>
    </location>
</feature>
<evidence type="ECO:0000313" key="12">
    <source>
        <dbReference type="EMBL" id="MFD1949538.1"/>
    </source>
</evidence>
<dbReference type="PROSITE" id="PS00710">
    <property type="entry name" value="PGM_PMM"/>
    <property type="match status" value="1"/>
</dbReference>
<keyword evidence="6" id="KW-0413">Isomerase</keyword>
<comment type="cofactor">
    <cofactor evidence="1">
        <name>Mg(2+)</name>
        <dbReference type="ChEBI" id="CHEBI:18420"/>
    </cofactor>
</comment>
<comment type="caution">
    <text evidence="12">The sequence shown here is derived from an EMBL/GenBank/DDBJ whole genome shotgun (WGS) entry which is preliminary data.</text>
</comment>
<dbReference type="Gene3D" id="3.40.120.10">
    <property type="entry name" value="Alpha-D-Glucose-1,6-Bisphosphate, subunit A, domain 3"/>
    <property type="match status" value="3"/>
</dbReference>
<feature type="domain" description="Alpha-D-phosphohexomutase alpha/beta/alpha" evidence="11">
    <location>
        <begin position="261"/>
        <end position="368"/>
    </location>
</feature>
<dbReference type="InterPro" id="IPR005845">
    <property type="entry name" value="A-D-PHexomutase_a/b/a-II"/>
</dbReference>
<evidence type="ECO:0000256" key="4">
    <source>
        <dbReference type="ARBA" id="ARBA00022723"/>
    </source>
</evidence>
<protein>
    <submittedName>
        <fullName evidence="12">Phosphoglucomutase/phosphomannomutase PgmG</fullName>
    </submittedName>
</protein>
<dbReference type="SUPFAM" id="SSF53738">
    <property type="entry name" value="Phosphoglucomutase, first 3 domains"/>
    <property type="match status" value="3"/>
</dbReference>
<dbReference type="InterPro" id="IPR036900">
    <property type="entry name" value="A-D-PHexomutase_C_sf"/>
</dbReference>
<dbReference type="InterPro" id="IPR016066">
    <property type="entry name" value="A-D-PHexomutase_CS"/>
</dbReference>
<dbReference type="InterPro" id="IPR005846">
    <property type="entry name" value="A-D-PHexomutase_a/b/a-III"/>
</dbReference>
<dbReference type="Pfam" id="PF02879">
    <property type="entry name" value="PGM_PMM_II"/>
    <property type="match status" value="1"/>
</dbReference>
<dbReference type="InterPro" id="IPR016055">
    <property type="entry name" value="A-D-PHexomutase_a/b/a-I/II/III"/>
</dbReference>
<accession>A0ABW4TWE1</accession>
<dbReference type="InterPro" id="IPR005841">
    <property type="entry name" value="Alpha-D-phosphohexomutase_SF"/>
</dbReference>
<evidence type="ECO:0000256" key="5">
    <source>
        <dbReference type="ARBA" id="ARBA00022842"/>
    </source>
</evidence>
<gene>
    <name evidence="12" type="primary">pgmG</name>
    <name evidence="12" type="ORF">ACFSGX_02005</name>
</gene>
<dbReference type="NCBIfam" id="NF046027">
    <property type="entry name" value="PhglucPhmanMutPgmG"/>
    <property type="match status" value="1"/>
</dbReference>
<dbReference type="SUPFAM" id="SSF55957">
    <property type="entry name" value="Phosphoglucomutase, C-terminal domain"/>
    <property type="match status" value="1"/>
</dbReference>